<organism evidence="2 3">
    <name type="scientific">Pyrobaculum arsenaticum</name>
    <dbReference type="NCBI Taxonomy" id="121277"/>
    <lineage>
        <taxon>Archaea</taxon>
        <taxon>Thermoproteota</taxon>
        <taxon>Thermoprotei</taxon>
        <taxon>Thermoproteales</taxon>
        <taxon>Thermoproteaceae</taxon>
        <taxon>Pyrobaculum</taxon>
    </lineage>
</organism>
<dbReference type="Proteomes" id="UP000554766">
    <property type="component" value="Unassembled WGS sequence"/>
</dbReference>
<feature type="transmembrane region" description="Helical" evidence="1">
    <location>
        <begin position="84"/>
        <end position="115"/>
    </location>
</feature>
<dbReference type="AlphaFoldDB" id="A0A7L4P5N2"/>
<keyword evidence="3" id="KW-1185">Reference proteome</keyword>
<sequence>MVVWHVIGKSEPLAFYKATVDLVKSTQMALFMSAFFFLAGVAVPSNIHGYLMTLGLLSFYHAVMYVQLPGFINATPHRAATWGLFTSFIIGAVGFFAVGYAAFLPYAVLHVFIYYRGLRGAPTYYPNWVTVTGLLLLPLCANHLEAIFSFPLASVYSLLYRIDTSRARRKFTARNAAVTTALYVVAFIGVKLGYLWAMLAPSLFLTLAAPPKVNDKYGAGSFFFRWAVALAPFGHHFAYMAFAVIMSVLCVPYFIGAILFRQIPNYGIELIATAALAYVSRILGALPVSALAVVVLVIYTAVRSFREKYYPPTPPS</sequence>
<keyword evidence="1" id="KW-1133">Transmembrane helix</keyword>
<evidence type="ECO:0000313" key="2">
    <source>
        <dbReference type="EMBL" id="NYR14499.1"/>
    </source>
</evidence>
<feature type="transmembrane region" description="Helical" evidence="1">
    <location>
        <begin position="49"/>
        <end position="72"/>
    </location>
</feature>
<protein>
    <submittedName>
        <fullName evidence="2">Uncharacterized protein</fullName>
    </submittedName>
</protein>
<feature type="transmembrane region" description="Helical" evidence="1">
    <location>
        <begin position="26"/>
        <end position="43"/>
    </location>
</feature>
<feature type="transmembrane region" description="Helical" evidence="1">
    <location>
        <begin position="241"/>
        <end position="263"/>
    </location>
</feature>
<comment type="caution">
    <text evidence="2">The sequence shown here is derived from an EMBL/GenBank/DDBJ whole genome shotgun (WGS) entry which is preliminary data.</text>
</comment>
<accession>A0A7L4P5N2</accession>
<gene>
    <name evidence="2" type="ORF">HC235_00635</name>
</gene>
<reference evidence="2 3" key="1">
    <citation type="journal article" date="2020" name="Nat. Commun.">
        <title>The structures of two archaeal type IV pili illuminate evolutionary relationships.</title>
        <authorList>
            <person name="Wang F."/>
            <person name="Baquero D.P."/>
            <person name="Su Z."/>
            <person name="Beltran L.C."/>
            <person name="Prangishvili D."/>
            <person name="Krupovic M."/>
            <person name="Egelman E.H."/>
        </authorList>
    </citation>
    <scope>NUCLEOTIDE SEQUENCE [LARGE SCALE GENOMIC DNA]</scope>
    <source>
        <strain evidence="2 3">2GA</strain>
    </source>
</reference>
<keyword evidence="1" id="KW-0472">Membrane</keyword>
<keyword evidence="1" id="KW-0812">Transmembrane</keyword>
<dbReference type="EMBL" id="JAAVJF010000001">
    <property type="protein sequence ID" value="NYR14499.1"/>
    <property type="molecule type" value="Genomic_DNA"/>
</dbReference>
<proteinExistence type="predicted"/>
<evidence type="ECO:0000256" key="1">
    <source>
        <dbReference type="SAM" id="Phobius"/>
    </source>
</evidence>
<feature type="transmembrane region" description="Helical" evidence="1">
    <location>
        <begin position="275"/>
        <end position="302"/>
    </location>
</feature>
<feature type="transmembrane region" description="Helical" evidence="1">
    <location>
        <begin position="180"/>
        <end position="197"/>
    </location>
</feature>
<evidence type="ECO:0000313" key="3">
    <source>
        <dbReference type="Proteomes" id="UP000554766"/>
    </source>
</evidence>
<dbReference type="RefSeq" id="WP_179790205.1">
    <property type="nucleotide sequence ID" value="NZ_JAAVJF010000001.1"/>
</dbReference>
<name>A0A7L4P5N2_9CREN</name>